<dbReference type="AlphaFoldDB" id="A0A1S3IQY9"/>
<dbReference type="RefSeq" id="XP_013400622.1">
    <property type="nucleotide sequence ID" value="XM_013545168.1"/>
</dbReference>
<dbReference type="InterPro" id="IPR050216">
    <property type="entry name" value="LRR_domain-containing"/>
</dbReference>
<dbReference type="STRING" id="7574.A0A1S3IQY9"/>
<dbReference type="Proteomes" id="UP000085678">
    <property type="component" value="Unplaced"/>
</dbReference>
<dbReference type="OrthoDB" id="1053178at2759"/>
<sequence length="345" mass="38510">METLDTETSDDLSYCDLDSFPEVLLERSKEIQSLQLSHNQITILPRSIGAFVNLIALDLSNNGLSYISDEIIHLKQLKTLIARNNALDQAALPKEFAVLNNLEVVNFSGNNFSQFPLQLTQMPSLRRVYLGSNRLQSVPNDIKFMIGLEILYLGGNNLTEIPAEIGHLSQLTALNLCDNKLQSLPPTLMNLQKLQSLSLHNNSICVLPQEIVALDLVELSLRNNPLVARFVQDLVYKPPSLLELAGRVLKTKAVQYEESEVPRNLVDYLASAQSCVNPRCKGVYFTSRWEHVKFVDFCGKYRVPLLQYLCAPNCTPASPLVSLSSSDSEPEDDIPVVKMKKVLLG</sequence>
<keyword evidence="3" id="KW-1185">Reference proteome</keyword>
<dbReference type="KEGG" id="lak:106166558"/>
<protein>
    <submittedName>
        <fullName evidence="4">Leucine-rich repeat-containing protein 58</fullName>
    </submittedName>
</protein>
<dbReference type="GO" id="GO:0005737">
    <property type="term" value="C:cytoplasm"/>
    <property type="evidence" value="ECO:0007669"/>
    <property type="project" value="TreeGrafter"/>
</dbReference>
<dbReference type="InterPro" id="IPR003591">
    <property type="entry name" value="Leu-rich_rpt_typical-subtyp"/>
</dbReference>
<dbReference type="PANTHER" id="PTHR48051">
    <property type="match status" value="1"/>
</dbReference>
<dbReference type="GeneID" id="106166558"/>
<dbReference type="Pfam" id="PF00560">
    <property type="entry name" value="LRR_1"/>
    <property type="match status" value="1"/>
</dbReference>
<dbReference type="PANTHER" id="PTHR48051:SF53">
    <property type="entry name" value="LEUCINE RICH REPEAT CONTAINING 58"/>
    <property type="match status" value="1"/>
</dbReference>
<dbReference type="InterPro" id="IPR032675">
    <property type="entry name" value="LRR_dom_sf"/>
</dbReference>
<dbReference type="Gene3D" id="3.80.10.10">
    <property type="entry name" value="Ribonuclease Inhibitor"/>
    <property type="match status" value="1"/>
</dbReference>
<organism evidence="3 4">
    <name type="scientific">Lingula anatina</name>
    <name type="common">Brachiopod</name>
    <name type="synonym">Lingula unguis</name>
    <dbReference type="NCBI Taxonomy" id="7574"/>
    <lineage>
        <taxon>Eukaryota</taxon>
        <taxon>Metazoa</taxon>
        <taxon>Spiralia</taxon>
        <taxon>Lophotrochozoa</taxon>
        <taxon>Brachiopoda</taxon>
        <taxon>Linguliformea</taxon>
        <taxon>Lingulata</taxon>
        <taxon>Lingulida</taxon>
        <taxon>Linguloidea</taxon>
        <taxon>Lingulidae</taxon>
        <taxon>Lingula</taxon>
    </lineage>
</organism>
<dbReference type="InterPro" id="IPR001611">
    <property type="entry name" value="Leu-rich_rpt"/>
</dbReference>
<name>A0A1S3IQY9_LINAN</name>
<dbReference type="PROSITE" id="PS51450">
    <property type="entry name" value="LRR"/>
    <property type="match status" value="3"/>
</dbReference>
<proteinExistence type="predicted"/>
<dbReference type="SMART" id="SM00369">
    <property type="entry name" value="LRR_TYP"/>
    <property type="match status" value="7"/>
</dbReference>
<dbReference type="OMA" id="ANGHCEG"/>
<dbReference type="Pfam" id="PF13855">
    <property type="entry name" value="LRR_8"/>
    <property type="match status" value="1"/>
</dbReference>
<dbReference type="FunCoup" id="A0A1S3IQY9">
    <property type="interactions" value="169"/>
</dbReference>
<accession>A0A1S3IQY9</accession>
<dbReference type="InParanoid" id="A0A1S3IQY9"/>
<evidence type="ECO:0000256" key="2">
    <source>
        <dbReference type="ARBA" id="ARBA00022737"/>
    </source>
</evidence>
<evidence type="ECO:0000256" key="1">
    <source>
        <dbReference type="ARBA" id="ARBA00022614"/>
    </source>
</evidence>
<dbReference type="SUPFAM" id="SSF52058">
    <property type="entry name" value="L domain-like"/>
    <property type="match status" value="1"/>
</dbReference>
<gene>
    <name evidence="4" type="primary">LOC106166558</name>
</gene>
<reference evidence="4" key="1">
    <citation type="submission" date="2025-08" db="UniProtKB">
        <authorList>
            <consortium name="RefSeq"/>
        </authorList>
    </citation>
    <scope>IDENTIFICATION</scope>
    <source>
        <tissue evidence="4">Gonads</tissue>
    </source>
</reference>
<evidence type="ECO:0000313" key="3">
    <source>
        <dbReference type="Proteomes" id="UP000085678"/>
    </source>
</evidence>
<evidence type="ECO:0000313" key="4">
    <source>
        <dbReference type="RefSeq" id="XP_013400622.1"/>
    </source>
</evidence>
<keyword evidence="2" id="KW-0677">Repeat</keyword>
<keyword evidence="1" id="KW-0433">Leucine-rich repeat</keyword>